<accession>A0A2J6R0B5</accession>
<dbReference type="STRING" id="1149755.A0A2J6R0B5"/>
<reference evidence="3 4" key="1">
    <citation type="submission" date="2016-04" db="EMBL/GenBank/DDBJ databases">
        <title>A degradative enzymes factory behind the ericoid mycorrhizal symbiosis.</title>
        <authorList>
            <consortium name="DOE Joint Genome Institute"/>
            <person name="Martino E."/>
            <person name="Morin E."/>
            <person name="Grelet G."/>
            <person name="Kuo A."/>
            <person name="Kohler A."/>
            <person name="Daghino S."/>
            <person name="Barry K."/>
            <person name="Choi C."/>
            <person name="Cichocki N."/>
            <person name="Clum A."/>
            <person name="Copeland A."/>
            <person name="Hainaut M."/>
            <person name="Haridas S."/>
            <person name="Labutti K."/>
            <person name="Lindquist E."/>
            <person name="Lipzen A."/>
            <person name="Khouja H.-R."/>
            <person name="Murat C."/>
            <person name="Ohm R."/>
            <person name="Olson A."/>
            <person name="Spatafora J."/>
            <person name="Veneault-Fourrey C."/>
            <person name="Henrissat B."/>
            <person name="Grigoriev I."/>
            <person name="Martin F."/>
            <person name="Perotto S."/>
        </authorList>
    </citation>
    <scope>NUCLEOTIDE SEQUENCE [LARGE SCALE GENOMIC DNA]</scope>
    <source>
        <strain evidence="3 4">F</strain>
    </source>
</reference>
<evidence type="ECO:0000259" key="2">
    <source>
        <dbReference type="Pfam" id="PF20233"/>
    </source>
</evidence>
<dbReference type="InterPro" id="IPR046497">
    <property type="entry name" value="DUF6590"/>
</dbReference>
<feature type="compositionally biased region" description="Basic residues" evidence="1">
    <location>
        <begin position="102"/>
        <end position="117"/>
    </location>
</feature>
<evidence type="ECO:0000313" key="4">
    <source>
        <dbReference type="Proteomes" id="UP000235786"/>
    </source>
</evidence>
<dbReference type="EMBL" id="KZ613960">
    <property type="protein sequence ID" value="PMD31962.1"/>
    <property type="molecule type" value="Genomic_DNA"/>
</dbReference>
<dbReference type="OrthoDB" id="2687452at2759"/>
<dbReference type="AlphaFoldDB" id="A0A2J6R0B5"/>
<protein>
    <recommendedName>
        <fullName evidence="2">DUF6590 domain-containing protein</fullName>
    </recommendedName>
</protein>
<feature type="region of interest" description="Disordered" evidence="1">
    <location>
        <begin position="101"/>
        <end position="157"/>
    </location>
</feature>
<feature type="region of interest" description="Disordered" evidence="1">
    <location>
        <begin position="1"/>
        <end position="30"/>
    </location>
</feature>
<gene>
    <name evidence="3" type="ORF">L207DRAFT_609935</name>
</gene>
<proteinExistence type="predicted"/>
<evidence type="ECO:0000256" key="1">
    <source>
        <dbReference type="SAM" id="MobiDB-lite"/>
    </source>
</evidence>
<evidence type="ECO:0000313" key="3">
    <source>
        <dbReference type="EMBL" id="PMD31962.1"/>
    </source>
</evidence>
<organism evidence="3 4">
    <name type="scientific">Hyaloscypha variabilis (strain UAMH 11265 / GT02V1 / F)</name>
    <name type="common">Meliniomyces variabilis</name>
    <dbReference type="NCBI Taxonomy" id="1149755"/>
    <lineage>
        <taxon>Eukaryota</taxon>
        <taxon>Fungi</taxon>
        <taxon>Dikarya</taxon>
        <taxon>Ascomycota</taxon>
        <taxon>Pezizomycotina</taxon>
        <taxon>Leotiomycetes</taxon>
        <taxon>Helotiales</taxon>
        <taxon>Hyaloscyphaceae</taxon>
        <taxon>Hyaloscypha</taxon>
        <taxon>Hyaloscypha variabilis</taxon>
    </lineage>
</organism>
<name>A0A2J6R0B5_HYAVF</name>
<feature type="region of interest" description="Disordered" evidence="1">
    <location>
        <begin position="48"/>
        <end position="67"/>
    </location>
</feature>
<dbReference type="Proteomes" id="UP000235786">
    <property type="component" value="Unassembled WGS sequence"/>
</dbReference>
<feature type="domain" description="DUF6590" evidence="2">
    <location>
        <begin position="161"/>
        <end position="296"/>
    </location>
</feature>
<keyword evidence="4" id="KW-1185">Reference proteome</keyword>
<dbReference type="Pfam" id="PF20233">
    <property type="entry name" value="DUF6590"/>
    <property type="match status" value="1"/>
</dbReference>
<sequence length="467" mass="52921">MSAKRRGKGQRSFGNREYSELYTGTTSVDAVNDEDYYDSGYIEPSEQVYSTYGLGQPGHGGYSSPPPISTQLDYGDYLPTISTQTTAVDYLSLTDANYSKRGIPRHVPKQGSRKHQKASPQGDEPIVIVGQLEAPQEPDSTGEEAKQPLGPEYSTVADPQTYFTRGRVFKTPWSMPAGPRTSPLDPHVTPSAFGQQAYTEMTRFVVWLAKPTHCLALAIHTYGGLGTNKFTLRPGDRSPVFDATKKWDKAQILRREIPIWVEDKRVSINYPHALVDFSQIFTVHFYAPILKIGYVPGWAWPAVEGCVRHSLNMISESDLSKILSDVAIDSQRTTGSEVAGESQGEHQHYQAGQASEYDEIQEWEPQTTYSPPTQWACDWLGCPRSLNHFSRIDHYRDHLRDYHSEDILGKKRKDALWFEGRNIYPDWWRCSNCLSRVRIEESGLDCHVCSRPCEPERQKFRATRFPL</sequence>